<organism evidence="1 2">
    <name type="scientific">Vibrio aestuarianus</name>
    <dbReference type="NCBI Taxonomy" id="28171"/>
    <lineage>
        <taxon>Bacteria</taxon>
        <taxon>Pseudomonadati</taxon>
        <taxon>Pseudomonadota</taxon>
        <taxon>Gammaproteobacteria</taxon>
        <taxon>Vibrionales</taxon>
        <taxon>Vibrionaceae</taxon>
        <taxon>Vibrio</taxon>
    </lineage>
</organism>
<comment type="caution">
    <text evidence="1">The sequence shown here is derived from an EMBL/GenBank/DDBJ whole genome shotgun (WGS) entry which is preliminary data.</text>
</comment>
<sequence length="188" mass="20978">MGLMIHSMGEVPANVERSFYIYLLDYGWQEPIRDALFENFHLLADHASKNDAVVFQGTVGHHFTDEVLSWHSVNGIDGKEILPAILITTRNPHEFSERRIDPAEHNMLLVPLKNICTTATDVIGVIQKIVADIAAKKELPDFTVAQEIKAGESGSLVDALILQPNISGIGVDFNKIISLFRRKKSARY</sequence>
<dbReference type="AlphaFoldDB" id="A0A9X4F4A5"/>
<dbReference type="Proteomes" id="UP001140979">
    <property type="component" value="Unassembled WGS sequence"/>
</dbReference>
<evidence type="ECO:0000313" key="2">
    <source>
        <dbReference type="Proteomes" id="UP001140979"/>
    </source>
</evidence>
<proteinExistence type="predicted"/>
<evidence type="ECO:0000313" key="1">
    <source>
        <dbReference type="EMBL" id="MDE1244099.1"/>
    </source>
</evidence>
<name>A0A9X4F4A5_9VIBR</name>
<dbReference type="RefSeq" id="WP_274683912.1">
    <property type="nucleotide sequence ID" value="NZ_JAKNBA010000058.1"/>
</dbReference>
<gene>
    <name evidence="1" type="ORF">L9W94_18565</name>
</gene>
<protein>
    <submittedName>
        <fullName evidence="1">Uncharacterized protein</fullName>
    </submittedName>
</protein>
<reference evidence="1" key="1">
    <citation type="submission" date="2022-02" db="EMBL/GenBank/DDBJ databases">
        <title>Emergence and expansion in Europe of a Vibrio aestuarianus clonal complex pathogenic for oysters.</title>
        <authorList>
            <person name="Mesnil A."/>
            <person name="Travers M.-A."/>
        </authorList>
    </citation>
    <scope>NUCLEOTIDE SEQUENCE</scope>
    <source>
        <strain evidence="1">19_064_11T1</strain>
    </source>
</reference>
<accession>A0A9X4F4A5</accession>
<dbReference type="EMBL" id="JAKNBA010000058">
    <property type="protein sequence ID" value="MDE1244099.1"/>
    <property type="molecule type" value="Genomic_DNA"/>
</dbReference>